<evidence type="ECO:0000256" key="1">
    <source>
        <dbReference type="ARBA" id="ARBA00004651"/>
    </source>
</evidence>
<dbReference type="Proteomes" id="UP000694580">
    <property type="component" value="Chromosome 12"/>
</dbReference>
<organism evidence="14 15">
    <name type="scientific">Denticeps clupeoides</name>
    <name type="common">denticle herring</name>
    <dbReference type="NCBI Taxonomy" id="299321"/>
    <lineage>
        <taxon>Eukaryota</taxon>
        <taxon>Metazoa</taxon>
        <taxon>Chordata</taxon>
        <taxon>Craniata</taxon>
        <taxon>Vertebrata</taxon>
        <taxon>Euteleostomi</taxon>
        <taxon>Actinopterygii</taxon>
        <taxon>Neopterygii</taxon>
        <taxon>Teleostei</taxon>
        <taxon>Clupei</taxon>
        <taxon>Clupeiformes</taxon>
        <taxon>Denticipitoidei</taxon>
        <taxon>Denticipitidae</taxon>
        <taxon>Denticeps</taxon>
    </lineage>
</organism>
<dbReference type="InterPro" id="IPR000276">
    <property type="entry name" value="GPCR_Rhodpsn"/>
</dbReference>
<dbReference type="GO" id="GO:0005886">
    <property type="term" value="C:plasma membrane"/>
    <property type="evidence" value="ECO:0007669"/>
    <property type="project" value="UniProtKB-SubCell"/>
</dbReference>
<keyword evidence="10" id="KW-0675">Receptor</keyword>
<evidence type="ECO:0000256" key="11">
    <source>
        <dbReference type="ARBA" id="ARBA00023224"/>
    </source>
</evidence>
<evidence type="ECO:0000313" key="14">
    <source>
        <dbReference type="Ensembl" id="ENSDCDP00010013369.1"/>
    </source>
</evidence>
<dbReference type="FunFam" id="1.20.1070.10:FF:000017">
    <property type="entry name" value="lysophosphatidic acid receptor 4"/>
    <property type="match status" value="1"/>
</dbReference>
<evidence type="ECO:0000256" key="10">
    <source>
        <dbReference type="ARBA" id="ARBA00023170"/>
    </source>
</evidence>
<evidence type="ECO:0000256" key="8">
    <source>
        <dbReference type="ARBA" id="ARBA00023136"/>
    </source>
</evidence>
<evidence type="ECO:0000256" key="5">
    <source>
        <dbReference type="ARBA" id="ARBA00022989"/>
    </source>
</evidence>
<dbReference type="InterPro" id="IPR017452">
    <property type="entry name" value="GPCR_Rhodpsn_7TM"/>
</dbReference>
<feature type="transmembrane region" description="Helical" evidence="12">
    <location>
        <begin position="130"/>
        <end position="150"/>
    </location>
</feature>
<dbReference type="GeneTree" id="ENSGT01150000286937"/>
<feature type="transmembrane region" description="Helical" evidence="12">
    <location>
        <begin position="55"/>
        <end position="76"/>
    </location>
</feature>
<reference evidence="14 15" key="1">
    <citation type="submission" date="2020-06" db="EMBL/GenBank/DDBJ databases">
        <authorList>
            <consortium name="Wellcome Sanger Institute Data Sharing"/>
        </authorList>
    </citation>
    <scope>NUCLEOTIDE SEQUENCE [LARGE SCALE GENOMIC DNA]</scope>
</reference>
<evidence type="ECO:0000256" key="2">
    <source>
        <dbReference type="ARBA" id="ARBA00022475"/>
    </source>
</evidence>
<dbReference type="PRINTS" id="PR00237">
    <property type="entry name" value="GPCRRHODOPSN"/>
</dbReference>
<keyword evidence="5 12" id="KW-1133">Transmembrane helix</keyword>
<evidence type="ECO:0000256" key="6">
    <source>
        <dbReference type="ARBA" id="ARBA00023040"/>
    </source>
</evidence>
<evidence type="ECO:0000313" key="15">
    <source>
        <dbReference type="Proteomes" id="UP000694580"/>
    </source>
</evidence>
<reference evidence="14" key="2">
    <citation type="submission" date="2025-08" db="UniProtKB">
        <authorList>
            <consortium name="Ensembl"/>
        </authorList>
    </citation>
    <scope>IDENTIFICATION</scope>
</reference>
<keyword evidence="11" id="KW-0807">Transducer</keyword>
<feature type="domain" description="G-protein coupled receptors family 1 profile" evidence="13">
    <location>
        <begin position="32"/>
        <end position="285"/>
    </location>
</feature>
<keyword evidence="2" id="KW-1003">Cell membrane</keyword>
<dbReference type="GO" id="GO:0004930">
    <property type="term" value="F:G protein-coupled receptor activity"/>
    <property type="evidence" value="ECO:0007669"/>
    <property type="project" value="UniProtKB-KW"/>
</dbReference>
<feature type="transmembrane region" description="Helical" evidence="12">
    <location>
        <begin position="96"/>
        <end position="118"/>
    </location>
</feature>
<dbReference type="PANTHER" id="PTHR24231">
    <property type="entry name" value="PURINOCEPTOR-RELATED G-PROTEIN COUPLED RECEPTOR"/>
    <property type="match status" value="1"/>
</dbReference>
<sequence>KSKNCHRIDELDFKYRAYTVTYLMVFPMGFLCNSAALVVFLFITPKKLASRVFMINLAFSDVGFSLTLPFRLIYYFRNFQWDFPDWLCRLCVFSFYLNLYTSVLFLTSLSVLRYIAVLHPFQSKIDFRRAVWISVGIWVFVALLSSPFFMNGVFKDSNNVSHCFEPRDNTSWERMKNLNYVGVILGCVIPFLIIVVCYSCILYRLLCVKEDVKKTKRPKRRTVYLVALILFTFLVCFMPYHVVRSVHLAAEVSSWDPHFTASMKKVLVVTLCLAASNSCLNPLMYYFAGESFRTAIRRASSKRLTSSFKQSINLRNHHPLPATLKESLKH</sequence>
<evidence type="ECO:0000256" key="7">
    <source>
        <dbReference type="ARBA" id="ARBA00023130"/>
    </source>
</evidence>
<keyword evidence="4" id="KW-0391">Immunity</keyword>
<keyword evidence="6" id="KW-0297">G-protein coupled receptor</keyword>
<dbReference type="Gene3D" id="1.20.1070.10">
    <property type="entry name" value="Rhodopsin 7-helix transmembrane proteins"/>
    <property type="match status" value="1"/>
</dbReference>
<keyword evidence="3 12" id="KW-0812">Transmembrane</keyword>
<feature type="transmembrane region" description="Helical" evidence="12">
    <location>
        <begin position="180"/>
        <end position="203"/>
    </location>
</feature>
<dbReference type="PRINTS" id="PR01157">
    <property type="entry name" value="P2YPURNOCPTR"/>
</dbReference>
<proteinExistence type="predicted"/>
<comment type="subcellular location">
    <subcellularLocation>
        <location evidence="1">Cell membrane</location>
        <topology evidence="1">Multi-pass membrane protein</topology>
    </subcellularLocation>
</comment>
<evidence type="ECO:0000256" key="9">
    <source>
        <dbReference type="ARBA" id="ARBA00023157"/>
    </source>
</evidence>
<dbReference type="SUPFAM" id="SSF81321">
    <property type="entry name" value="Family A G protein-coupled receptor-like"/>
    <property type="match status" value="1"/>
</dbReference>
<dbReference type="Pfam" id="PF00001">
    <property type="entry name" value="7tm_1"/>
    <property type="match status" value="1"/>
</dbReference>
<dbReference type="PANTHER" id="PTHR24231:SF52">
    <property type="entry name" value="CYSTEINYL LEUKOTRIENE RECEPTOR 2-LIKE"/>
    <property type="match status" value="1"/>
</dbReference>
<evidence type="ECO:0000256" key="12">
    <source>
        <dbReference type="SAM" id="Phobius"/>
    </source>
</evidence>
<evidence type="ECO:0000256" key="3">
    <source>
        <dbReference type="ARBA" id="ARBA00022692"/>
    </source>
</evidence>
<keyword evidence="15" id="KW-1185">Reference proteome</keyword>
<keyword evidence="8 12" id="KW-0472">Membrane</keyword>
<feature type="transmembrane region" description="Helical" evidence="12">
    <location>
        <begin position="266"/>
        <end position="288"/>
    </location>
</feature>
<dbReference type="Ensembl" id="ENSDCDT00010014088.1">
    <property type="protein sequence ID" value="ENSDCDP00010013369.1"/>
    <property type="gene ID" value="ENSDCDG00010006110.1"/>
</dbReference>
<name>A0AAY4AX48_9TELE</name>
<feature type="transmembrane region" description="Helical" evidence="12">
    <location>
        <begin position="20"/>
        <end position="43"/>
    </location>
</feature>
<dbReference type="GO" id="GO:0002250">
    <property type="term" value="P:adaptive immune response"/>
    <property type="evidence" value="ECO:0007669"/>
    <property type="project" value="UniProtKB-KW"/>
</dbReference>
<feature type="transmembrane region" description="Helical" evidence="12">
    <location>
        <begin position="223"/>
        <end position="243"/>
    </location>
</feature>
<evidence type="ECO:0000256" key="4">
    <source>
        <dbReference type="ARBA" id="ARBA00022859"/>
    </source>
</evidence>
<reference evidence="14" key="3">
    <citation type="submission" date="2025-09" db="UniProtKB">
        <authorList>
            <consortium name="Ensembl"/>
        </authorList>
    </citation>
    <scope>IDENTIFICATION</scope>
</reference>
<protein>
    <recommendedName>
        <fullName evidence="13">G-protein coupled receptors family 1 profile domain-containing protein</fullName>
    </recommendedName>
</protein>
<keyword evidence="9" id="KW-1015">Disulfide bond</keyword>
<evidence type="ECO:0000259" key="13">
    <source>
        <dbReference type="PROSITE" id="PS50262"/>
    </source>
</evidence>
<accession>A0AAY4AX48</accession>
<dbReference type="AlphaFoldDB" id="A0AAY4AX48"/>
<dbReference type="PROSITE" id="PS50262">
    <property type="entry name" value="G_PROTEIN_RECEP_F1_2"/>
    <property type="match status" value="1"/>
</dbReference>
<keyword evidence="7" id="KW-1064">Adaptive immunity</keyword>